<gene>
    <name evidence="1" type="ORF">VTAP4600_A0483</name>
</gene>
<protein>
    <recommendedName>
        <fullName evidence="3">Nitrate reductase</fullName>
    </recommendedName>
</protein>
<sequence length="188" mass="22150">MNNGYGVKDMDRIVRLIKQDTLRVLALECVYELNLPQCYLAAGFVRNLIWDHLHQKQSPTLLNDLDVIYFDLNERDTNRYLEYEAKLHEMMPQVNWQVRNQANMHERNGDNPYLSSIDAMGYWPEKETAVAIRKLIDGNYECVSAFGFESLFNLQVTHNPKRHRDVFDHRVTSKGWLAQWPALRVVRP</sequence>
<dbReference type="EMBL" id="LT960611">
    <property type="protein sequence ID" value="SON48462.1"/>
    <property type="molecule type" value="Genomic_DNA"/>
</dbReference>
<accession>A0A2N8Z9A4</accession>
<dbReference type="Proteomes" id="UP000235828">
    <property type="component" value="Chromosome A"/>
</dbReference>
<keyword evidence="2" id="KW-1185">Reference proteome</keyword>
<dbReference type="Pfam" id="PF06042">
    <property type="entry name" value="NTP_transf_6"/>
    <property type="match status" value="1"/>
</dbReference>
<dbReference type="AlphaFoldDB" id="A0A2N8Z9A4"/>
<organism evidence="1 2">
    <name type="scientific">Vibrio tapetis subsp. tapetis</name>
    <dbReference type="NCBI Taxonomy" id="1671868"/>
    <lineage>
        <taxon>Bacteria</taxon>
        <taxon>Pseudomonadati</taxon>
        <taxon>Pseudomonadota</taxon>
        <taxon>Gammaproteobacteria</taxon>
        <taxon>Vibrionales</taxon>
        <taxon>Vibrionaceae</taxon>
        <taxon>Vibrio</taxon>
    </lineage>
</organism>
<evidence type="ECO:0000313" key="1">
    <source>
        <dbReference type="EMBL" id="SON48462.1"/>
    </source>
</evidence>
<dbReference type="PANTHER" id="PTHR39166:SF1">
    <property type="entry name" value="BLL1166 PROTEIN"/>
    <property type="match status" value="1"/>
</dbReference>
<dbReference type="PANTHER" id="PTHR39166">
    <property type="entry name" value="BLL1166 PROTEIN"/>
    <property type="match status" value="1"/>
</dbReference>
<reference evidence="1 2" key="1">
    <citation type="submission" date="2017-10" db="EMBL/GenBank/DDBJ databases">
        <authorList>
            <person name="Banno H."/>
            <person name="Chua N.-H."/>
        </authorList>
    </citation>
    <scope>NUCLEOTIDE SEQUENCE [LARGE SCALE GENOMIC DNA]</scope>
    <source>
        <strain evidence="1">Vibrio tapetis CECT4600</strain>
    </source>
</reference>
<proteinExistence type="predicted"/>
<dbReference type="InterPro" id="IPR009267">
    <property type="entry name" value="NTP_transf_6"/>
</dbReference>
<evidence type="ECO:0000313" key="2">
    <source>
        <dbReference type="Proteomes" id="UP000235828"/>
    </source>
</evidence>
<evidence type="ECO:0008006" key="3">
    <source>
        <dbReference type="Google" id="ProtNLM"/>
    </source>
</evidence>
<dbReference type="KEGG" id="vta:A0483"/>
<name>A0A2N8Z9A4_9VIBR</name>